<dbReference type="AlphaFoldDB" id="A0A0F9KVC9"/>
<organism evidence="1">
    <name type="scientific">marine sediment metagenome</name>
    <dbReference type="NCBI Taxonomy" id="412755"/>
    <lineage>
        <taxon>unclassified sequences</taxon>
        <taxon>metagenomes</taxon>
        <taxon>ecological metagenomes</taxon>
    </lineage>
</organism>
<proteinExistence type="predicted"/>
<gene>
    <name evidence="1" type="ORF">LCGC14_1656760</name>
</gene>
<sequence length="202" mass="24027">MTTTTQKEHLQPWYDKWLEEHADTDLIYTRSGGKIQLSQVHFVRDQLSAVFWQGIPRKDRPPAPPRDGCKQTAFVIGEHHSKSVRLPVYLLERPDLGLKVVLRDNYHDWNISVVSETPVEADLRGFVLDYRDEEEQEKFRDGYKPGRYWGYCFFQGFPDKYWFGPYSENPRKFSLYTSSDYITYTLVWLLMREAMQKKEESK</sequence>
<reference evidence="1" key="1">
    <citation type="journal article" date="2015" name="Nature">
        <title>Complex archaea that bridge the gap between prokaryotes and eukaryotes.</title>
        <authorList>
            <person name="Spang A."/>
            <person name="Saw J.H."/>
            <person name="Jorgensen S.L."/>
            <person name="Zaremba-Niedzwiedzka K."/>
            <person name="Martijn J."/>
            <person name="Lind A.E."/>
            <person name="van Eijk R."/>
            <person name="Schleper C."/>
            <person name="Guy L."/>
            <person name="Ettema T.J."/>
        </authorList>
    </citation>
    <scope>NUCLEOTIDE SEQUENCE</scope>
</reference>
<comment type="caution">
    <text evidence="1">The sequence shown here is derived from an EMBL/GenBank/DDBJ whole genome shotgun (WGS) entry which is preliminary data.</text>
</comment>
<protein>
    <submittedName>
        <fullName evidence="1">Uncharacterized protein</fullName>
    </submittedName>
</protein>
<name>A0A0F9KVC9_9ZZZZ</name>
<evidence type="ECO:0000313" key="1">
    <source>
        <dbReference type="EMBL" id="KKM19330.1"/>
    </source>
</evidence>
<dbReference type="EMBL" id="LAZR01014014">
    <property type="protein sequence ID" value="KKM19330.1"/>
    <property type="molecule type" value="Genomic_DNA"/>
</dbReference>
<accession>A0A0F9KVC9</accession>